<gene>
    <name evidence="8" type="ORF">QTN89_23950</name>
</gene>
<evidence type="ECO:0000256" key="5">
    <source>
        <dbReference type="ARBA" id="ARBA00022801"/>
    </source>
</evidence>
<dbReference type="Gene3D" id="3.40.720.10">
    <property type="entry name" value="Alkaline Phosphatase, subunit A"/>
    <property type="match status" value="1"/>
</dbReference>
<comment type="similarity">
    <text evidence="2">Belongs to the sulfatase family.</text>
</comment>
<keyword evidence="4" id="KW-0732">Signal</keyword>
<proteinExistence type="inferred from homology"/>
<dbReference type="RefSeq" id="WP_289166398.1">
    <property type="nucleotide sequence ID" value="NZ_JASZZN010000022.1"/>
</dbReference>
<evidence type="ECO:0000259" key="7">
    <source>
        <dbReference type="Pfam" id="PF00884"/>
    </source>
</evidence>
<dbReference type="InterPro" id="IPR017850">
    <property type="entry name" value="Alkaline_phosphatase_core_sf"/>
</dbReference>
<dbReference type="PANTHER" id="PTHR42693:SF42">
    <property type="entry name" value="ARYLSULFATASE G"/>
    <property type="match status" value="1"/>
</dbReference>
<evidence type="ECO:0000313" key="8">
    <source>
        <dbReference type="EMBL" id="MDM4018526.1"/>
    </source>
</evidence>
<keyword evidence="3" id="KW-0479">Metal-binding</keyword>
<comment type="caution">
    <text evidence="8">The sequence shown here is derived from an EMBL/GenBank/DDBJ whole genome shotgun (WGS) entry which is preliminary data.</text>
</comment>
<feature type="domain" description="Sulfatase N-terminal" evidence="7">
    <location>
        <begin position="51"/>
        <end position="377"/>
    </location>
</feature>
<keyword evidence="6" id="KW-0106">Calcium</keyword>
<dbReference type="InterPro" id="IPR000917">
    <property type="entry name" value="Sulfatase_N"/>
</dbReference>
<dbReference type="Proteomes" id="UP001239462">
    <property type="component" value="Unassembled WGS sequence"/>
</dbReference>
<reference evidence="8 9" key="1">
    <citation type="submission" date="2023-06" db="EMBL/GenBank/DDBJ databases">
        <title>Roseiconus lacunae JC819 isolated from Gulf of Mannar region, Tamil Nadu.</title>
        <authorList>
            <person name="Pk S."/>
            <person name="Ch S."/>
            <person name="Ch V.R."/>
        </authorList>
    </citation>
    <scope>NUCLEOTIDE SEQUENCE [LARGE SCALE GENOMIC DNA]</scope>
    <source>
        <strain evidence="8 9">JC819</strain>
    </source>
</reference>
<evidence type="ECO:0000256" key="3">
    <source>
        <dbReference type="ARBA" id="ARBA00022723"/>
    </source>
</evidence>
<evidence type="ECO:0000313" key="9">
    <source>
        <dbReference type="Proteomes" id="UP001239462"/>
    </source>
</evidence>
<dbReference type="Pfam" id="PF00884">
    <property type="entry name" value="Sulfatase"/>
    <property type="match status" value="1"/>
</dbReference>
<keyword evidence="5" id="KW-0378">Hydrolase</keyword>
<accession>A0ABT7PQZ4</accession>
<evidence type="ECO:0000256" key="4">
    <source>
        <dbReference type="ARBA" id="ARBA00022729"/>
    </source>
</evidence>
<dbReference type="EMBL" id="JASZZN010000022">
    <property type="protein sequence ID" value="MDM4018526.1"/>
    <property type="molecule type" value="Genomic_DNA"/>
</dbReference>
<protein>
    <submittedName>
        <fullName evidence="8">Sulfatase</fullName>
    </submittedName>
</protein>
<name>A0ABT7PQZ4_9BACT</name>
<dbReference type="CDD" id="cd16144">
    <property type="entry name" value="ARS_like"/>
    <property type="match status" value="1"/>
</dbReference>
<evidence type="ECO:0000256" key="1">
    <source>
        <dbReference type="ARBA" id="ARBA00001913"/>
    </source>
</evidence>
<evidence type="ECO:0000256" key="2">
    <source>
        <dbReference type="ARBA" id="ARBA00008779"/>
    </source>
</evidence>
<dbReference type="PANTHER" id="PTHR42693">
    <property type="entry name" value="ARYLSULFATASE FAMILY MEMBER"/>
    <property type="match status" value="1"/>
</dbReference>
<comment type="cofactor">
    <cofactor evidence="1">
        <name>Ca(2+)</name>
        <dbReference type="ChEBI" id="CHEBI:29108"/>
    </cofactor>
</comment>
<sequence length="508" mass="56789">MNRTERPRLPDLCIARRSRSCTNKIAYGCLWLAVILASVASPSIASAAERPNILLILVDDLAWSDLGCYGHPWHQTPHIDRLAADGLRLTHGYASAPICSASRASLMTGKTTARLGFEFVTKPEAGGQPVNEQFLLQTPPFTLNLPTEERTVAEAMVAEGYQTAFFGKWHLNQHYKRYLGWSPTHGPKSQGFEVAIENFGAHPYAWGKSQPSPIDDPGTYADDAMVQLVCDYLREPKRQPFFALASSFYVHTPVKTPCQWLVKQYDESVPQEIGRRNERVRYAAFLQTLDHHVGQILTALDSSGQADDTLVFFMSDNGGHPEYTSNSPLRGSKWNLYEGGIRVPMLARYPGHIRPGTQSATPVIGYDLLPTFVELAGGQVGDLNVDGRSIAPLLLNDQTLAPQDLVWHFPYYHPERGYAKALPEIGIDDLAVSQTKPQSALRRGDHKLLWFAEDDRVELYDLVDDPGEQVDLSKRSPEQTERLRTALVNHLRRLDARMPRRPNVTAPQ</sequence>
<evidence type="ECO:0000256" key="6">
    <source>
        <dbReference type="ARBA" id="ARBA00022837"/>
    </source>
</evidence>
<dbReference type="InterPro" id="IPR050738">
    <property type="entry name" value="Sulfatase"/>
</dbReference>
<dbReference type="SUPFAM" id="SSF53649">
    <property type="entry name" value="Alkaline phosphatase-like"/>
    <property type="match status" value="1"/>
</dbReference>
<dbReference type="Gene3D" id="3.30.1120.10">
    <property type="match status" value="1"/>
</dbReference>
<organism evidence="8 9">
    <name type="scientific">Roseiconus lacunae</name>
    <dbReference type="NCBI Taxonomy" id="2605694"/>
    <lineage>
        <taxon>Bacteria</taxon>
        <taxon>Pseudomonadati</taxon>
        <taxon>Planctomycetota</taxon>
        <taxon>Planctomycetia</taxon>
        <taxon>Pirellulales</taxon>
        <taxon>Pirellulaceae</taxon>
        <taxon>Roseiconus</taxon>
    </lineage>
</organism>
<keyword evidence="9" id="KW-1185">Reference proteome</keyword>